<protein>
    <submittedName>
        <fullName evidence="1">Uncharacterized protein</fullName>
    </submittedName>
</protein>
<proteinExistence type="predicted"/>
<reference evidence="1" key="2">
    <citation type="journal article" date="2015" name="Data Brief">
        <title>Shoot transcriptome of the giant reed, Arundo donax.</title>
        <authorList>
            <person name="Barrero R.A."/>
            <person name="Guerrero F.D."/>
            <person name="Moolhuijzen P."/>
            <person name="Goolsby J.A."/>
            <person name="Tidwell J."/>
            <person name="Bellgard S.E."/>
            <person name="Bellgard M.I."/>
        </authorList>
    </citation>
    <scope>NUCLEOTIDE SEQUENCE</scope>
    <source>
        <tissue evidence="1">Shoot tissue taken approximately 20 cm above the soil surface</tissue>
    </source>
</reference>
<reference evidence="1" key="1">
    <citation type="submission" date="2014-09" db="EMBL/GenBank/DDBJ databases">
        <authorList>
            <person name="Magalhaes I.L.F."/>
            <person name="Oliveira U."/>
            <person name="Santos F.R."/>
            <person name="Vidigal T.H.D.A."/>
            <person name="Brescovit A.D."/>
            <person name="Santos A.J."/>
        </authorList>
    </citation>
    <scope>NUCLEOTIDE SEQUENCE</scope>
    <source>
        <tissue evidence="1">Shoot tissue taken approximately 20 cm above the soil surface</tissue>
    </source>
</reference>
<name>A0A0A9DC20_ARUDO</name>
<sequence>MTSHCEPIVQGIIKAMSDTNDKSLVTEGSRTALLALRYSGNHHRCFWSNAIDEVLFKIIAGSCISSHQARQILCHDELFNIDAKDVMNMHPYVWDILGYLAVHCNNEYLSARKGQNCFLQALISCAW</sequence>
<dbReference type="PANTHER" id="PTHR35918:SF1">
    <property type="entry name" value="BTB DOMAIN-CONTAINING PROTEIN"/>
    <property type="match status" value="1"/>
</dbReference>
<dbReference type="PANTHER" id="PTHR35918">
    <property type="entry name" value="OS06G0674800 PROTEIN"/>
    <property type="match status" value="1"/>
</dbReference>
<accession>A0A0A9DC20</accession>
<evidence type="ECO:0000313" key="1">
    <source>
        <dbReference type="EMBL" id="JAD85376.1"/>
    </source>
</evidence>
<dbReference type="InterPro" id="IPR044953">
    <property type="entry name" value="At1g04390-like"/>
</dbReference>
<dbReference type="AlphaFoldDB" id="A0A0A9DC20"/>
<dbReference type="EMBL" id="GBRH01212519">
    <property type="protein sequence ID" value="JAD85376.1"/>
    <property type="molecule type" value="Transcribed_RNA"/>
</dbReference>
<organism evidence="1">
    <name type="scientific">Arundo donax</name>
    <name type="common">Giant reed</name>
    <name type="synonym">Donax arundinaceus</name>
    <dbReference type="NCBI Taxonomy" id="35708"/>
    <lineage>
        <taxon>Eukaryota</taxon>
        <taxon>Viridiplantae</taxon>
        <taxon>Streptophyta</taxon>
        <taxon>Embryophyta</taxon>
        <taxon>Tracheophyta</taxon>
        <taxon>Spermatophyta</taxon>
        <taxon>Magnoliopsida</taxon>
        <taxon>Liliopsida</taxon>
        <taxon>Poales</taxon>
        <taxon>Poaceae</taxon>
        <taxon>PACMAD clade</taxon>
        <taxon>Arundinoideae</taxon>
        <taxon>Arundineae</taxon>
        <taxon>Arundo</taxon>
    </lineage>
</organism>